<dbReference type="EMBL" id="DXCQ01000028">
    <property type="protein sequence ID" value="HIY96663.1"/>
    <property type="molecule type" value="Genomic_DNA"/>
</dbReference>
<evidence type="ECO:0000259" key="5">
    <source>
        <dbReference type="PROSITE" id="PS51149"/>
    </source>
</evidence>
<dbReference type="Pfam" id="PF01228">
    <property type="entry name" value="Gly_radical"/>
    <property type="match status" value="1"/>
</dbReference>
<dbReference type="PANTHER" id="PTHR43641">
    <property type="entry name" value="FORMATE ACETYLTRANSFERASE 3-RELATED"/>
    <property type="match status" value="1"/>
</dbReference>
<dbReference type="PROSITE" id="PS51554">
    <property type="entry name" value="PFL"/>
    <property type="match status" value="1"/>
</dbReference>
<keyword evidence="1 3" id="KW-0556">Organic radical</keyword>
<accession>A0A9D2CSV7</accession>
<gene>
    <name evidence="7" type="ORF">H9729_03160</name>
</gene>
<evidence type="ECO:0000256" key="4">
    <source>
        <dbReference type="PROSITE-ProRule" id="PRU00493"/>
    </source>
</evidence>
<dbReference type="PROSITE" id="PS00850">
    <property type="entry name" value="GLY_RADICAL_1"/>
    <property type="match status" value="1"/>
</dbReference>
<feature type="modified residue" description="Glycine radical" evidence="3 4">
    <location>
        <position position="778"/>
    </location>
</feature>
<evidence type="ECO:0000256" key="1">
    <source>
        <dbReference type="ARBA" id="ARBA00022818"/>
    </source>
</evidence>
<name>A0A9D2CSV7_9FIRM</name>
<dbReference type="PROSITE" id="PS51149">
    <property type="entry name" value="GLY_RADICAL_2"/>
    <property type="match status" value="1"/>
</dbReference>
<feature type="domain" description="Glycine radical" evidence="5">
    <location>
        <begin position="681"/>
        <end position="802"/>
    </location>
</feature>
<evidence type="ECO:0000256" key="3">
    <source>
        <dbReference type="PIRSR" id="PIRSR000379-2"/>
    </source>
</evidence>
<evidence type="ECO:0000313" key="8">
    <source>
        <dbReference type="Proteomes" id="UP000886750"/>
    </source>
</evidence>
<reference evidence="7" key="1">
    <citation type="journal article" date="2021" name="PeerJ">
        <title>Extensive microbial diversity within the chicken gut microbiome revealed by metagenomics and culture.</title>
        <authorList>
            <person name="Gilroy R."/>
            <person name="Ravi A."/>
            <person name="Getino M."/>
            <person name="Pursley I."/>
            <person name="Horton D.L."/>
            <person name="Alikhan N.F."/>
            <person name="Baker D."/>
            <person name="Gharbi K."/>
            <person name="Hall N."/>
            <person name="Watson M."/>
            <person name="Adriaenssens E.M."/>
            <person name="Foster-Nyarko E."/>
            <person name="Jarju S."/>
            <person name="Secka A."/>
            <person name="Antonio M."/>
            <person name="Oren A."/>
            <person name="Chaudhuri R.R."/>
            <person name="La Ragione R."/>
            <person name="Hildebrand F."/>
            <person name="Pallen M.J."/>
        </authorList>
    </citation>
    <scope>NUCLEOTIDE SEQUENCE</scope>
    <source>
        <strain evidence="7">1345</strain>
    </source>
</reference>
<dbReference type="InterPro" id="IPR019777">
    <property type="entry name" value="Form_AcTrfase_GR_CS"/>
</dbReference>
<dbReference type="Gene3D" id="3.20.70.20">
    <property type="match status" value="1"/>
</dbReference>
<dbReference type="SUPFAM" id="SSF51998">
    <property type="entry name" value="PFL-like glycyl radical enzymes"/>
    <property type="match status" value="1"/>
</dbReference>
<keyword evidence="2" id="KW-0456">Lyase</keyword>
<dbReference type="GO" id="GO:0005829">
    <property type="term" value="C:cytosol"/>
    <property type="evidence" value="ECO:0007669"/>
    <property type="project" value="TreeGrafter"/>
</dbReference>
<dbReference type="FunFam" id="3.20.70.20:FF:000008">
    <property type="entry name" value="Hypothetical formate acetyltransferase 3"/>
    <property type="match status" value="1"/>
</dbReference>
<proteinExistence type="predicted"/>
<dbReference type="PIRSF" id="PIRSF000379">
    <property type="entry name" value="For_Ac_trans_1"/>
    <property type="match status" value="1"/>
</dbReference>
<dbReference type="CDD" id="cd01677">
    <property type="entry name" value="PFL2_DhaB_BssA"/>
    <property type="match status" value="1"/>
</dbReference>
<dbReference type="AlphaFoldDB" id="A0A9D2CSV7"/>
<feature type="domain" description="PFL" evidence="6">
    <location>
        <begin position="10"/>
        <end position="674"/>
    </location>
</feature>
<evidence type="ECO:0000259" key="6">
    <source>
        <dbReference type="PROSITE" id="PS51554"/>
    </source>
</evidence>
<reference evidence="7" key="2">
    <citation type="submission" date="2021-04" db="EMBL/GenBank/DDBJ databases">
        <authorList>
            <person name="Gilroy R."/>
        </authorList>
    </citation>
    <scope>NUCLEOTIDE SEQUENCE</scope>
    <source>
        <strain evidence="7">1345</strain>
    </source>
</reference>
<protein>
    <submittedName>
        <fullName evidence="7">Glycyl radical protein</fullName>
    </submittedName>
</protein>
<evidence type="ECO:0000256" key="2">
    <source>
        <dbReference type="ARBA" id="ARBA00023239"/>
    </source>
</evidence>
<sequence>MKNYFGEMTPRIKSFRDDLLNTVPKVCTERAVLTTKAYKEHEMDQVVLKRAYMVKEVLENMSIYIEPQTLIVGNQASENRAAPIFPEYAMDWVIAELDEFEKRNGDRFIISEENKRILRDIYPYWKGRTLQDKAYAAYPESAKTIYDIGIIRNEGNITSGDAHLAVDYESVLKDGLSAVRARVRSILDGLDYAEFESMKASYFYKAILIVIDAVETYAKRYSALAAAEAEKAERSDPARAAELRRISEICARVPMQGARDFYEAVQSLWFVHLILQIESNGHSLSFGRFDQYMYPYYEKSAAEGMDREFMLELLENLWLKTLTINKIRSWGHTRFAAGSPMYQNITIGGQTADKKSAVNELTRLVLTSIGRTRLPQPNLTVRYFAEMDEDFMQDCIRMIKLGFGMPAFNSDEIIITALMAQGVTEEDAYNYSAIGCVEVGVPGKWGYRCTGMSYLNFPKTLMIALNNGVDLTTGKQICKGVGRFTEMKSFDEVLAAWDKTARMLIHQGVILDNCADMVVEREVPDILCSALVADCIGRGKHLKEGGAVYDMISQLQVGVANLGDSLAAIKKCVFEEHALTQEELWHALVTDFAGERGEEIRQMLLKAPKYGNDDDYVDELVVKGYDTYLDEIKKYKNTRYGRGPIGGNYYAGTSSVAANVPQGAGTCATPDGRHAGEPLAEGCSPTHSMDTHGPTSVFKSVSKLRTKEIAGGVLLNQKVTPQVLSEQKDCDKLSMLIRTFFDALHGFHVQYNVVSRKTLLDAQKHPENYKDLIVRVAGYSAFFTVLSTQTQNDIIARTEQVL</sequence>
<dbReference type="NCBIfam" id="TIGR01774">
    <property type="entry name" value="PFL2-3"/>
    <property type="match status" value="1"/>
</dbReference>
<dbReference type="InterPro" id="IPR010098">
    <property type="entry name" value="PFL2/GDeHydtase_fam"/>
</dbReference>
<evidence type="ECO:0000313" key="7">
    <source>
        <dbReference type="EMBL" id="HIY96663.1"/>
    </source>
</evidence>
<dbReference type="InterPro" id="IPR001150">
    <property type="entry name" value="Gly_radical"/>
</dbReference>
<organism evidence="7 8">
    <name type="scientific">Candidatus Borkfalkia excrementigallinarum</name>
    <dbReference type="NCBI Taxonomy" id="2838506"/>
    <lineage>
        <taxon>Bacteria</taxon>
        <taxon>Bacillati</taxon>
        <taxon>Bacillota</taxon>
        <taxon>Clostridia</taxon>
        <taxon>Christensenellales</taxon>
        <taxon>Christensenellaceae</taxon>
        <taxon>Candidatus Borkfalkia</taxon>
    </lineage>
</organism>
<dbReference type="InterPro" id="IPR051215">
    <property type="entry name" value="GRE"/>
</dbReference>
<dbReference type="GO" id="GO:0016829">
    <property type="term" value="F:lyase activity"/>
    <property type="evidence" value="ECO:0007669"/>
    <property type="project" value="UniProtKB-KW"/>
</dbReference>
<dbReference type="PANTHER" id="PTHR43641:SF2">
    <property type="entry name" value="DEHYDRATASE YBIW-RELATED"/>
    <property type="match status" value="1"/>
</dbReference>
<dbReference type="Pfam" id="PF02901">
    <property type="entry name" value="PFL-like"/>
    <property type="match status" value="1"/>
</dbReference>
<dbReference type="Proteomes" id="UP000886750">
    <property type="component" value="Unassembled WGS sequence"/>
</dbReference>
<comment type="caution">
    <text evidence="7">The sequence shown here is derived from an EMBL/GenBank/DDBJ whole genome shotgun (WGS) entry which is preliminary data.</text>
</comment>
<dbReference type="InterPro" id="IPR004184">
    <property type="entry name" value="PFL_dom"/>
</dbReference>